<dbReference type="Proteomes" id="UP000026915">
    <property type="component" value="Chromosome 4"/>
</dbReference>
<keyword evidence="2" id="KW-1185">Reference proteome</keyword>
<dbReference type="InParanoid" id="A0A061ENA1"/>
<reference evidence="1 2" key="1">
    <citation type="journal article" date="2013" name="Genome Biol.">
        <title>The genome sequence of the most widely cultivated cacao type and its use to identify candidate genes regulating pod color.</title>
        <authorList>
            <person name="Motamayor J.C."/>
            <person name="Mockaitis K."/>
            <person name="Schmutz J."/>
            <person name="Haiminen N."/>
            <person name="Iii D.L."/>
            <person name="Cornejo O."/>
            <person name="Findley S.D."/>
            <person name="Zheng P."/>
            <person name="Utro F."/>
            <person name="Royaert S."/>
            <person name="Saski C."/>
            <person name="Jenkins J."/>
            <person name="Podicheti R."/>
            <person name="Zhao M."/>
            <person name="Scheffler B.E."/>
            <person name="Stack J.C."/>
            <person name="Feltus F.A."/>
            <person name="Mustiga G.M."/>
            <person name="Amores F."/>
            <person name="Phillips W."/>
            <person name="Marelli J.P."/>
            <person name="May G.D."/>
            <person name="Shapiro H."/>
            <person name="Ma J."/>
            <person name="Bustamante C.D."/>
            <person name="Schnell R.J."/>
            <person name="Main D."/>
            <person name="Gilbert D."/>
            <person name="Parida L."/>
            <person name="Kuhn D.N."/>
        </authorList>
    </citation>
    <scope>NUCLEOTIDE SEQUENCE [LARGE SCALE GENOMIC DNA]</scope>
    <source>
        <strain evidence="2">cv. Matina 1-6</strain>
    </source>
</reference>
<name>A0A061ENA1_THECC</name>
<evidence type="ECO:0000313" key="2">
    <source>
        <dbReference type="Proteomes" id="UP000026915"/>
    </source>
</evidence>
<dbReference type="HOGENOM" id="CLU_2214762_0_0_1"/>
<dbReference type="AlphaFoldDB" id="A0A061ENA1"/>
<protein>
    <submittedName>
        <fullName evidence="1">Uncharacterized protein</fullName>
    </submittedName>
</protein>
<accession>A0A061ENA1</accession>
<sequence length="107" mass="11560">MDSHIDNVATIILTTASVPTATITVNGSTIAPTPLIVPPMPSVSYAKLFSDIFKIKKLSGDATSIIDRILQGDDHVVVEWVCRICHYLSILLGALNPFNFNPQPDPS</sequence>
<dbReference type="EMBL" id="CM001882">
    <property type="protein sequence ID" value="EOY03789.1"/>
    <property type="molecule type" value="Genomic_DNA"/>
</dbReference>
<gene>
    <name evidence="1" type="ORF">TCM_018977</name>
</gene>
<dbReference type="Gramene" id="EOY03789">
    <property type="protein sequence ID" value="EOY03789"/>
    <property type="gene ID" value="TCM_018977"/>
</dbReference>
<proteinExistence type="predicted"/>
<evidence type="ECO:0000313" key="1">
    <source>
        <dbReference type="EMBL" id="EOY03789.1"/>
    </source>
</evidence>
<organism evidence="1 2">
    <name type="scientific">Theobroma cacao</name>
    <name type="common">Cacao</name>
    <name type="synonym">Cocoa</name>
    <dbReference type="NCBI Taxonomy" id="3641"/>
    <lineage>
        <taxon>Eukaryota</taxon>
        <taxon>Viridiplantae</taxon>
        <taxon>Streptophyta</taxon>
        <taxon>Embryophyta</taxon>
        <taxon>Tracheophyta</taxon>
        <taxon>Spermatophyta</taxon>
        <taxon>Magnoliopsida</taxon>
        <taxon>eudicotyledons</taxon>
        <taxon>Gunneridae</taxon>
        <taxon>Pentapetalae</taxon>
        <taxon>rosids</taxon>
        <taxon>malvids</taxon>
        <taxon>Malvales</taxon>
        <taxon>Malvaceae</taxon>
        <taxon>Byttnerioideae</taxon>
        <taxon>Theobroma</taxon>
    </lineage>
</organism>